<dbReference type="PANTHER" id="PTHR33116">
    <property type="entry name" value="REVERSE TRANSCRIPTASE ZINC-BINDING DOMAIN-CONTAINING PROTEIN-RELATED-RELATED"/>
    <property type="match status" value="1"/>
</dbReference>
<evidence type="ECO:0000259" key="1">
    <source>
        <dbReference type="Pfam" id="PF13966"/>
    </source>
</evidence>
<accession>A0AAV9K1G0</accession>
<reference evidence="2 3" key="1">
    <citation type="submission" date="2023-10" db="EMBL/GenBank/DDBJ databases">
        <title>Genome-Wide Identification Analysis in wild type Solanum Pinnatisectum Reveals Some Genes Defensing Phytophthora Infestans.</title>
        <authorList>
            <person name="Sun C."/>
        </authorList>
    </citation>
    <scope>NUCLEOTIDE SEQUENCE [LARGE SCALE GENOMIC DNA]</scope>
    <source>
        <strain evidence="2">LQN</strain>
        <tissue evidence="2">Leaf</tissue>
    </source>
</reference>
<comment type="caution">
    <text evidence="2">The sequence shown here is derived from an EMBL/GenBank/DDBJ whole genome shotgun (WGS) entry which is preliminary data.</text>
</comment>
<evidence type="ECO:0000313" key="3">
    <source>
        <dbReference type="Proteomes" id="UP001311915"/>
    </source>
</evidence>
<feature type="domain" description="Reverse transcriptase zinc-binding" evidence="1">
    <location>
        <begin position="71"/>
        <end position="152"/>
    </location>
</feature>
<sequence>MCSPKCVGGMNLINLQLWNKASLAKRCWDLEHKQDKMQIKWVHNYYIKGQLIQNLALTTQQPLKVGQSIIQQIYLHLLEVIKRLPWKGMTYKNEARPKAIFSLWLYLQERLLTKDRLLKWGVSVEPRYVFCNACLETRTHLFVQCSFASSLWTRIYFWIKRTTLITTDLENHLAGAMRDAKGKTLKAQLFKVVYIKTIPAIWMERNQRQFEKKNRVMEMIAKDIAFTCNARAQPMISNLL</sequence>
<dbReference type="Pfam" id="PF13966">
    <property type="entry name" value="zf-RVT"/>
    <property type="match status" value="1"/>
</dbReference>
<gene>
    <name evidence="2" type="ORF">R3W88_033355</name>
</gene>
<dbReference type="Proteomes" id="UP001311915">
    <property type="component" value="Unassembled WGS sequence"/>
</dbReference>
<dbReference type="InterPro" id="IPR026960">
    <property type="entry name" value="RVT-Znf"/>
</dbReference>
<organism evidence="2 3">
    <name type="scientific">Solanum pinnatisectum</name>
    <name type="common">tansyleaf nightshade</name>
    <dbReference type="NCBI Taxonomy" id="50273"/>
    <lineage>
        <taxon>Eukaryota</taxon>
        <taxon>Viridiplantae</taxon>
        <taxon>Streptophyta</taxon>
        <taxon>Embryophyta</taxon>
        <taxon>Tracheophyta</taxon>
        <taxon>Spermatophyta</taxon>
        <taxon>Magnoliopsida</taxon>
        <taxon>eudicotyledons</taxon>
        <taxon>Gunneridae</taxon>
        <taxon>Pentapetalae</taxon>
        <taxon>asterids</taxon>
        <taxon>lamiids</taxon>
        <taxon>Solanales</taxon>
        <taxon>Solanaceae</taxon>
        <taxon>Solanoideae</taxon>
        <taxon>Solaneae</taxon>
        <taxon>Solanum</taxon>
    </lineage>
</organism>
<dbReference type="EMBL" id="JAWPEI010000029">
    <property type="protein sequence ID" value="KAK4707057.1"/>
    <property type="molecule type" value="Genomic_DNA"/>
</dbReference>
<protein>
    <recommendedName>
        <fullName evidence="1">Reverse transcriptase zinc-binding domain-containing protein</fullName>
    </recommendedName>
</protein>
<keyword evidence="3" id="KW-1185">Reference proteome</keyword>
<evidence type="ECO:0000313" key="2">
    <source>
        <dbReference type="EMBL" id="KAK4707057.1"/>
    </source>
</evidence>
<dbReference type="PANTHER" id="PTHR33116:SF66">
    <property type="entry name" value="REVERSE TRANSCRIPTASE ZINC-BINDING DOMAIN-CONTAINING PROTEIN"/>
    <property type="match status" value="1"/>
</dbReference>
<proteinExistence type="predicted"/>
<dbReference type="AlphaFoldDB" id="A0AAV9K1G0"/>
<name>A0AAV9K1G0_9SOLN</name>